<evidence type="ECO:0000256" key="3">
    <source>
        <dbReference type="ARBA" id="ARBA00022614"/>
    </source>
</evidence>
<feature type="signal peptide" evidence="12">
    <location>
        <begin position="1"/>
        <end position="23"/>
    </location>
</feature>
<dbReference type="PANTHER" id="PTHR24365:SF541">
    <property type="entry name" value="PROTEIN TOLL-RELATED"/>
    <property type="match status" value="1"/>
</dbReference>
<dbReference type="SMART" id="SM00369">
    <property type="entry name" value="LRR_TYP"/>
    <property type="match status" value="7"/>
</dbReference>
<evidence type="ECO:0000256" key="1">
    <source>
        <dbReference type="ARBA" id="ARBA00004479"/>
    </source>
</evidence>
<dbReference type="InterPro" id="IPR003591">
    <property type="entry name" value="Leu-rich_rpt_typical-subtyp"/>
</dbReference>
<dbReference type="SUPFAM" id="SSF52058">
    <property type="entry name" value="L domain-like"/>
    <property type="match status" value="1"/>
</dbReference>
<proteinExistence type="inferred from homology"/>
<organism evidence="14">
    <name type="scientific">Anopheles triannulatus</name>
    <dbReference type="NCBI Taxonomy" id="58253"/>
    <lineage>
        <taxon>Eukaryota</taxon>
        <taxon>Metazoa</taxon>
        <taxon>Ecdysozoa</taxon>
        <taxon>Arthropoda</taxon>
        <taxon>Hexapoda</taxon>
        <taxon>Insecta</taxon>
        <taxon>Pterygota</taxon>
        <taxon>Neoptera</taxon>
        <taxon>Endopterygota</taxon>
        <taxon>Diptera</taxon>
        <taxon>Nematocera</taxon>
        <taxon>Culicoidea</taxon>
        <taxon>Culicidae</taxon>
        <taxon>Anophelinae</taxon>
        <taxon>Anopheles</taxon>
    </lineage>
</organism>
<evidence type="ECO:0000256" key="2">
    <source>
        <dbReference type="ARBA" id="ARBA00009634"/>
    </source>
</evidence>
<dbReference type="PROSITE" id="PS50104">
    <property type="entry name" value="TIR"/>
    <property type="match status" value="1"/>
</dbReference>
<evidence type="ECO:0000256" key="9">
    <source>
        <dbReference type="ARBA" id="ARBA00023170"/>
    </source>
</evidence>
<dbReference type="GO" id="GO:0005886">
    <property type="term" value="C:plasma membrane"/>
    <property type="evidence" value="ECO:0007669"/>
    <property type="project" value="TreeGrafter"/>
</dbReference>
<dbReference type="PRINTS" id="PR01537">
    <property type="entry name" value="INTRLKN1R1F"/>
</dbReference>
<keyword evidence="4 11" id="KW-0812">Transmembrane</keyword>
<dbReference type="InterPro" id="IPR000157">
    <property type="entry name" value="TIR_dom"/>
</dbReference>
<feature type="transmembrane region" description="Helical" evidence="11">
    <location>
        <begin position="735"/>
        <end position="759"/>
    </location>
</feature>
<dbReference type="InterPro" id="IPR001611">
    <property type="entry name" value="Leu-rich_rpt"/>
</dbReference>
<evidence type="ECO:0000256" key="11">
    <source>
        <dbReference type="SAM" id="Phobius"/>
    </source>
</evidence>
<evidence type="ECO:0000256" key="5">
    <source>
        <dbReference type="ARBA" id="ARBA00022729"/>
    </source>
</evidence>
<dbReference type="FunFam" id="3.40.50.10140:FF:000026">
    <property type="entry name" value="Toll-like receptor 2"/>
    <property type="match status" value="1"/>
</dbReference>
<evidence type="ECO:0000256" key="8">
    <source>
        <dbReference type="ARBA" id="ARBA00023136"/>
    </source>
</evidence>
<feature type="domain" description="TIR" evidence="13">
    <location>
        <begin position="791"/>
        <end position="926"/>
    </location>
</feature>
<evidence type="ECO:0000256" key="4">
    <source>
        <dbReference type="ARBA" id="ARBA00022692"/>
    </source>
</evidence>
<dbReference type="GO" id="GO:0007165">
    <property type="term" value="P:signal transduction"/>
    <property type="evidence" value="ECO:0007669"/>
    <property type="project" value="InterPro"/>
</dbReference>
<dbReference type="EMBL" id="GGFK01004290">
    <property type="protein sequence ID" value="MBW37611.1"/>
    <property type="molecule type" value="Transcribed_RNA"/>
</dbReference>
<keyword evidence="3" id="KW-0433">Leucine-rich repeat</keyword>
<dbReference type="AlphaFoldDB" id="A0A2M4AA27"/>
<dbReference type="Pfam" id="PF13855">
    <property type="entry name" value="LRR_8"/>
    <property type="match status" value="2"/>
</dbReference>
<dbReference type="SMART" id="SM00255">
    <property type="entry name" value="TIR"/>
    <property type="match status" value="1"/>
</dbReference>
<evidence type="ECO:0000256" key="12">
    <source>
        <dbReference type="SAM" id="SignalP"/>
    </source>
</evidence>
<evidence type="ECO:0000256" key="7">
    <source>
        <dbReference type="ARBA" id="ARBA00022989"/>
    </source>
</evidence>
<keyword evidence="7 11" id="KW-1133">Transmembrane helix</keyword>
<evidence type="ECO:0000256" key="6">
    <source>
        <dbReference type="ARBA" id="ARBA00022737"/>
    </source>
</evidence>
<keyword evidence="9" id="KW-0675">Receptor</keyword>
<dbReference type="PANTHER" id="PTHR24365">
    <property type="entry name" value="TOLL-LIKE RECEPTOR"/>
    <property type="match status" value="1"/>
</dbReference>
<dbReference type="InterPro" id="IPR000483">
    <property type="entry name" value="Cys-rich_flank_reg_C"/>
</dbReference>
<dbReference type="GO" id="GO:0038023">
    <property type="term" value="F:signaling receptor activity"/>
    <property type="evidence" value="ECO:0007669"/>
    <property type="project" value="TreeGrafter"/>
</dbReference>
<comment type="subcellular location">
    <subcellularLocation>
        <location evidence="1">Membrane</location>
        <topology evidence="1">Single-pass type I membrane protein</topology>
    </subcellularLocation>
</comment>
<dbReference type="GO" id="GO:0045087">
    <property type="term" value="P:innate immune response"/>
    <property type="evidence" value="ECO:0007669"/>
    <property type="project" value="TreeGrafter"/>
</dbReference>
<evidence type="ECO:0000259" key="13">
    <source>
        <dbReference type="PROSITE" id="PS50104"/>
    </source>
</evidence>
<name>A0A2M4AA27_9DIPT</name>
<evidence type="ECO:0000256" key="10">
    <source>
        <dbReference type="ARBA" id="ARBA00023180"/>
    </source>
</evidence>
<dbReference type="Gene3D" id="3.40.50.10140">
    <property type="entry name" value="Toll/interleukin-1 receptor homology (TIR) domain"/>
    <property type="match status" value="1"/>
</dbReference>
<reference evidence="14" key="1">
    <citation type="submission" date="2018-01" db="EMBL/GenBank/DDBJ databases">
        <title>An insight into the sialome of Amazonian anophelines.</title>
        <authorList>
            <person name="Ribeiro J.M."/>
            <person name="Scarpassa V."/>
            <person name="Calvo E."/>
        </authorList>
    </citation>
    <scope>NUCLEOTIDE SEQUENCE</scope>
    <source>
        <tissue evidence="14">Salivary glands</tissue>
    </source>
</reference>
<dbReference type="Pfam" id="PF01582">
    <property type="entry name" value="TIR"/>
    <property type="match status" value="1"/>
</dbReference>
<dbReference type="SUPFAM" id="SSF52200">
    <property type="entry name" value="Toll/Interleukin receptor TIR domain"/>
    <property type="match status" value="1"/>
</dbReference>
<keyword evidence="6" id="KW-0677">Repeat</keyword>
<dbReference type="SMART" id="SM00365">
    <property type="entry name" value="LRR_SD22"/>
    <property type="match status" value="3"/>
</dbReference>
<keyword evidence="10" id="KW-0325">Glycoprotein</keyword>
<dbReference type="InterPro" id="IPR035897">
    <property type="entry name" value="Toll_tir_struct_dom_sf"/>
</dbReference>
<accession>A0A2M4AA27</accession>
<dbReference type="Gene3D" id="3.80.10.10">
    <property type="entry name" value="Ribonuclease Inhibitor"/>
    <property type="match status" value="4"/>
</dbReference>
<keyword evidence="5 12" id="KW-0732">Signal</keyword>
<comment type="similarity">
    <text evidence="2">Belongs to the Toll-like receptor family.</text>
</comment>
<dbReference type="InterPro" id="IPR032675">
    <property type="entry name" value="LRR_dom_sf"/>
</dbReference>
<keyword evidence="8 11" id="KW-0472">Membrane</keyword>
<protein>
    <recommendedName>
        <fullName evidence="13">TIR domain-containing protein</fullName>
    </recommendedName>
</protein>
<dbReference type="SMART" id="SM00082">
    <property type="entry name" value="LRRCT"/>
    <property type="match status" value="2"/>
</dbReference>
<dbReference type="PROSITE" id="PS51450">
    <property type="entry name" value="LRR"/>
    <property type="match status" value="4"/>
</dbReference>
<feature type="chain" id="PRO_5014895405" description="TIR domain-containing protein" evidence="12">
    <location>
        <begin position="24"/>
        <end position="1002"/>
    </location>
</feature>
<evidence type="ECO:0000313" key="14">
    <source>
        <dbReference type="EMBL" id="MBW37611.1"/>
    </source>
</evidence>
<sequence>MRICTTIYLIVMVGLHLPLLCSGAILTGRCPSKCICPMSGIASMQEINCPANGFNLKVQTNHRHLQVHCIAIDHANNFDDIDWNLRDFIFSKVQHHKLTLQRCAIPANRSLVELLSPFLTPTDAANLKEVYFVGNHQNSYSAALSPKLFEGLSKLNILSLKNATGMPIVANELLAFVPQLQWLDVREYPHALPPELLKYVPTLTTLELGQDPLLSQTLAAGLLSHLNSIETLIIRSCALNHLPSLSHFQRLKIIDINANHGLQLTSGDTFANLTNLISLSLKNNHLKELPHNLFHTNTAIQILDLSLNRLVELPHDLFTHQTSLQKLSLQGNQLKGTLPNELFSQATTLKTLDLRENALEIISSELFGNLKHLTHLLLSNNRIHKIDDYAFSGNPIIELDLAYNNLTLNETKQGPFFRLAKLTTLNLSYNAISSKNGVNYQQAMQLLEILDLSHNHITHIEYADLMFASKNMHKFSLVGNAIATIDFSDETEYGNLPREVMLNGNPLRCDCRIHKFVRYLKNNNKQKLILHTDKLKCSNLNDELSNKSVEQVDLNKLLCSDTGNICPSKCICTSRPEDGYVIIDCARRGITQVPVIPQAEKFNSSYIELRLEHNQLETLRAPANSTGWHSVHRLIASNNQLKSLNADALPQHLVLLDISNNTLEQFDDSTSKSLGSINKLQLSGNAWYCSCEVPEFVEFAHDNRQSIDDFDALKCHDGSQLEVTTVNTICRNQTILTIVGCIVLAVIGLLCGLATWFYYKYNIEIKVWLFKHNLCHWLTNEEDDDERDACKRYDAFVSYSHQEELFVAKDLIPGLEKERNFKLCWHQRDFIPGALISTQITKAIEESRRTIVVLSKGYLSSVWGQQEFRTAFQQSVSEKRNRVVAIIYEDIGNVDNLDADLRAYLRSTTYLQWGDTWFWDKLAYAMPHRRKAQTEQSGHQLAQNLQQATVGRTKILNNGQVVPDGETHQMVEGAERIIYKDYDYDNPCLQLPVYTISDGLDR</sequence>